<organism evidence="2 3">
    <name type="scientific">Selenihalanaerobacter shriftii</name>
    <dbReference type="NCBI Taxonomy" id="142842"/>
    <lineage>
        <taxon>Bacteria</taxon>
        <taxon>Bacillati</taxon>
        <taxon>Bacillota</taxon>
        <taxon>Clostridia</taxon>
        <taxon>Halanaerobiales</taxon>
        <taxon>Halobacteroidaceae</taxon>
        <taxon>Selenihalanaerobacter</taxon>
    </lineage>
</organism>
<gene>
    <name evidence="2" type="ORF">SAMN02745118_01285</name>
</gene>
<keyword evidence="1" id="KW-0812">Transmembrane</keyword>
<name>A0A1T4LXW0_9FIRM</name>
<keyword evidence="1" id="KW-1133">Transmembrane helix</keyword>
<feature type="transmembrane region" description="Helical" evidence="1">
    <location>
        <begin position="21"/>
        <end position="54"/>
    </location>
</feature>
<dbReference type="AlphaFoldDB" id="A0A1T4LXW0"/>
<accession>A0A1T4LXW0</accession>
<evidence type="ECO:0000256" key="1">
    <source>
        <dbReference type="SAM" id="Phobius"/>
    </source>
</evidence>
<keyword evidence="3" id="KW-1185">Reference proteome</keyword>
<dbReference type="Proteomes" id="UP000190625">
    <property type="component" value="Unassembled WGS sequence"/>
</dbReference>
<proteinExistence type="predicted"/>
<protein>
    <submittedName>
        <fullName evidence="2">Uncharacterized protein</fullName>
    </submittedName>
</protein>
<dbReference type="EMBL" id="FUWM01000009">
    <property type="protein sequence ID" value="SJZ59358.1"/>
    <property type="molecule type" value="Genomic_DNA"/>
</dbReference>
<reference evidence="3" key="1">
    <citation type="submission" date="2017-02" db="EMBL/GenBank/DDBJ databases">
        <authorList>
            <person name="Varghese N."/>
            <person name="Submissions S."/>
        </authorList>
    </citation>
    <scope>NUCLEOTIDE SEQUENCE [LARGE SCALE GENOMIC DNA]</scope>
    <source>
        <strain evidence="3">ATCC BAA-73</strain>
    </source>
</reference>
<evidence type="ECO:0000313" key="2">
    <source>
        <dbReference type="EMBL" id="SJZ59358.1"/>
    </source>
</evidence>
<evidence type="ECO:0000313" key="3">
    <source>
        <dbReference type="Proteomes" id="UP000190625"/>
    </source>
</evidence>
<keyword evidence="1" id="KW-0472">Membrane</keyword>
<sequence>MLCIGGMLWRYEDKSQKEKDYTILGIYLILFVLIGFLINSVLPAILLALFGFYINCRNNSSKSKSRNNTNHS</sequence>